<reference evidence="2 3" key="1">
    <citation type="journal article" date="2014" name="BMC Genomics">
        <title>Complete genome sequence of producer of the glycopeptide antibiotic Aculeximycin Kutzneria albida DSM 43870T, a representative of minor genus of Pseudonocardiaceae.</title>
        <authorList>
            <person name="Rebets Y."/>
            <person name="Tokovenko B."/>
            <person name="Lushchyk I."/>
            <person name="Ruckert C."/>
            <person name="Zaburannyi N."/>
            <person name="Bechthold A."/>
            <person name="Kalinowski J."/>
            <person name="Luzhetskyy A."/>
        </authorList>
    </citation>
    <scope>NUCLEOTIDE SEQUENCE [LARGE SCALE GENOMIC DNA]</scope>
    <source>
        <strain evidence="2">DSM 43870</strain>
    </source>
</reference>
<dbReference type="KEGG" id="kal:KALB_4988"/>
<feature type="transmembrane region" description="Helical" evidence="1">
    <location>
        <begin position="56"/>
        <end position="78"/>
    </location>
</feature>
<organism evidence="2 3">
    <name type="scientific">Kutzneria albida DSM 43870</name>
    <dbReference type="NCBI Taxonomy" id="1449976"/>
    <lineage>
        <taxon>Bacteria</taxon>
        <taxon>Bacillati</taxon>
        <taxon>Actinomycetota</taxon>
        <taxon>Actinomycetes</taxon>
        <taxon>Pseudonocardiales</taxon>
        <taxon>Pseudonocardiaceae</taxon>
        <taxon>Kutzneria</taxon>
    </lineage>
</organism>
<keyword evidence="1" id="KW-1133">Transmembrane helix</keyword>
<evidence type="ECO:0000313" key="2">
    <source>
        <dbReference type="EMBL" id="AHH98350.1"/>
    </source>
</evidence>
<protein>
    <submittedName>
        <fullName evidence="2">Uncharacterized protein</fullName>
    </submittedName>
</protein>
<proteinExistence type="predicted"/>
<keyword evidence="3" id="KW-1185">Reference proteome</keyword>
<dbReference type="HOGENOM" id="CLU_1600549_0_0_11"/>
<accession>W5WC64</accession>
<keyword evidence="1" id="KW-0472">Membrane</keyword>
<evidence type="ECO:0000313" key="3">
    <source>
        <dbReference type="Proteomes" id="UP000019225"/>
    </source>
</evidence>
<dbReference type="Proteomes" id="UP000019225">
    <property type="component" value="Chromosome"/>
</dbReference>
<evidence type="ECO:0000256" key="1">
    <source>
        <dbReference type="SAM" id="Phobius"/>
    </source>
</evidence>
<sequence>MAAGVPVNDTYWSLGVTVGLPIAGFISLLATVGIVVGVRYGKKIGSYEFLEPSGGLIWTGSIALFHTLLITGIVMFPWTAEYHQWRPVGGTLSEVQSRLISAGSNGGSNQKFAVRFTGSKQEYSCEDTRCALLKPRQHLELSCIREWQYAGTPGYACQYVRSDGDQ</sequence>
<dbReference type="EMBL" id="CP007155">
    <property type="protein sequence ID" value="AHH98350.1"/>
    <property type="molecule type" value="Genomic_DNA"/>
</dbReference>
<keyword evidence="1" id="KW-0812">Transmembrane</keyword>
<name>W5WC64_9PSEU</name>
<dbReference type="STRING" id="1449976.KALB_4988"/>
<dbReference type="AlphaFoldDB" id="W5WC64"/>
<gene>
    <name evidence="2" type="ORF">KALB_4988</name>
</gene>
<feature type="transmembrane region" description="Helical" evidence="1">
    <location>
        <begin position="12"/>
        <end position="36"/>
    </location>
</feature>